<dbReference type="RefSeq" id="WP_089385810.1">
    <property type="nucleotide sequence ID" value="NZ_FZNQ01000024.1"/>
</dbReference>
<dbReference type="SUPFAM" id="SSF55144">
    <property type="entry name" value="LigT-like"/>
    <property type="match status" value="2"/>
</dbReference>
<dbReference type="Pfam" id="PF13563">
    <property type="entry name" value="2_5_RNA_ligase2"/>
    <property type="match status" value="1"/>
</dbReference>
<feature type="short sequence motif" description="HXTX 2" evidence="2">
    <location>
        <begin position="145"/>
        <end position="148"/>
    </location>
</feature>
<dbReference type="AlphaFoldDB" id="A0A238XXI0"/>
<reference evidence="4 5" key="1">
    <citation type="submission" date="2017-06" db="EMBL/GenBank/DDBJ databases">
        <authorList>
            <person name="Kim H.J."/>
            <person name="Triplett B.A."/>
        </authorList>
    </citation>
    <scope>NUCLEOTIDE SEQUENCE [LARGE SCALE GENOMIC DNA]</scope>
    <source>
        <strain evidence="4 5">DSM 8800</strain>
    </source>
</reference>
<name>A0A238XXI0_HALVU</name>
<organism evidence="4 5">
    <name type="scientific">Halorubrum vacuolatum</name>
    <name type="common">Natronobacterium vacuolatum</name>
    <dbReference type="NCBI Taxonomy" id="63740"/>
    <lineage>
        <taxon>Archaea</taxon>
        <taxon>Methanobacteriati</taxon>
        <taxon>Methanobacteriota</taxon>
        <taxon>Stenosarchaea group</taxon>
        <taxon>Halobacteria</taxon>
        <taxon>Halobacteriales</taxon>
        <taxon>Haloferacaceae</taxon>
        <taxon>Halorubrum</taxon>
    </lineage>
</organism>
<feature type="active site" description="Proton acceptor" evidence="2">
    <location>
        <position position="145"/>
    </location>
</feature>
<dbReference type="GO" id="GO:0008664">
    <property type="term" value="F:RNA 2',3'-cyclic 3'-phosphodiesterase activity"/>
    <property type="evidence" value="ECO:0007669"/>
    <property type="project" value="UniProtKB-EC"/>
</dbReference>
<comment type="function">
    <text evidence="2">Hydrolyzes RNA 2',3'-cyclic phosphodiester to an RNA 2'-phosphomonoester.</text>
</comment>
<feature type="active site" description="Proton donor" evidence="2">
    <location>
        <position position="39"/>
    </location>
</feature>
<proteinExistence type="inferred from homology"/>
<dbReference type="PANTHER" id="PTHR35561">
    <property type="entry name" value="RNA 2',3'-CYCLIC PHOSPHODIESTERASE"/>
    <property type="match status" value="1"/>
</dbReference>
<feature type="region of interest" description="Disordered" evidence="3">
    <location>
        <begin position="46"/>
        <end position="67"/>
    </location>
</feature>
<dbReference type="GO" id="GO:0004113">
    <property type="term" value="F:2',3'-cyclic-nucleotide 3'-phosphodiesterase activity"/>
    <property type="evidence" value="ECO:0007669"/>
    <property type="project" value="InterPro"/>
</dbReference>
<dbReference type="EMBL" id="FZNQ01000024">
    <property type="protein sequence ID" value="SNR63221.1"/>
    <property type="molecule type" value="Genomic_DNA"/>
</dbReference>
<dbReference type="GO" id="GO:0016874">
    <property type="term" value="F:ligase activity"/>
    <property type="evidence" value="ECO:0007669"/>
    <property type="project" value="UniProtKB-KW"/>
</dbReference>
<protein>
    <recommendedName>
        <fullName evidence="2">RNA 2',3'-cyclic phosphodiesterase</fullName>
        <shortName evidence="2">RNA 2',3'-CPDase</shortName>
        <ecNumber evidence="2">3.1.4.58</ecNumber>
    </recommendedName>
</protein>
<evidence type="ECO:0000256" key="2">
    <source>
        <dbReference type="HAMAP-Rule" id="MF_01940"/>
    </source>
</evidence>
<evidence type="ECO:0000313" key="5">
    <source>
        <dbReference type="Proteomes" id="UP000198397"/>
    </source>
</evidence>
<comment type="similarity">
    <text evidence="2">Belongs to the 2H phosphoesterase superfamily. ThpR family.</text>
</comment>
<dbReference type="OrthoDB" id="44091at2157"/>
<dbReference type="InterPro" id="IPR009097">
    <property type="entry name" value="Cyclic_Pdiesterase"/>
</dbReference>
<dbReference type="InterPro" id="IPR004175">
    <property type="entry name" value="RNA_CPDase"/>
</dbReference>
<dbReference type="NCBIfam" id="TIGR02258">
    <property type="entry name" value="2_5_ligase"/>
    <property type="match status" value="1"/>
</dbReference>
<dbReference type="Proteomes" id="UP000198397">
    <property type="component" value="Unassembled WGS sequence"/>
</dbReference>
<feature type="short sequence motif" description="HXTX 1" evidence="2">
    <location>
        <begin position="39"/>
        <end position="42"/>
    </location>
</feature>
<feature type="compositionally biased region" description="Basic and acidic residues" evidence="3">
    <location>
        <begin position="53"/>
        <end position="64"/>
    </location>
</feature>
<comment type="catalytic activity">
    <reaction evidence="2">
        <text>a 3'-end 2',3'-cyclophospho-ribonucleotide-RNA + H2O = a 3'-end 2'-phospho-ribonucleotide-RNA + H(+)</text>
        <dbReference type="Rhea" id="RHEA:11828"/>
        <dbReference type="Rhea" id="RHEA-COMP:10464"/>
        <dbReference type="Rhea" id="RHEA-COMP:17353"/>
        <dbReference type="ChEBI" id="CHEBI:15377"/>
        <dbReference type="ChEBI" id="CHEBI:15378"/>
        <dbReference type="ChEBI" id="CHEBI:83064"/>
        <dbReference type="ChEBI" id="CHEBI:173113"/>
        <dbReference type="EC" id="3.1.4.58"/>
    </reaction>
</comment>
<keyword evidence="5" id="KW-1185">Reference proteome</keyword>
<sequence>MRAFFAVDLPESLTDAIAAAQGPLTEAAGIDPVDPEGAHLTLKFLGEVDDGDHDGPDDGDHDGPDADVSLDDVLAAGERAVERAGVDPFACRVRGYGVFPSLEYISVVWAGIEEGGEELTELHEALEAETTAIGVDAETHAFTPHVTIARMRDGRGKEHVQRVVHEREPEIGRFEANEIRLLSSTLTPDGPLYEPVEVFDL</sequence>
<keyword evidence="1 2" id="KW-0378">Hydrolase</keyword>
<accession>A0A238XXI0</accession>
<dbReference type="HAMAP" id="MF_01940">
    <property type="entry name" value="RNA_CPDase"/>
    <property type="match status" value="1"/>
</dbReference>
<dbReference type="EC" id="3.1.4.58" evidence="2"/>
<dbReference type="Gene3D" id="3.90.1140.10">
    <property type="entry name" value="Cyclic phosphodiesterase"/>
    <property type="match status" value="1"/>
</dbReference>
<keyword evidence="4" id="KW-0436">Ligase</keyword>
<evidence type="ECO:0000256" key="3">
    <source>
        <dbReference type="SAM" id="MobiDB-lite"/>
    </source>
</evidence>
<dbReference type="PANTHER" id="PTHR35561:SF1">
    <property type="entry name" value="RNA 2',3'-CYCLIC PHOSPHODIESTERASE"/>
    <property type="match status" value="1"/>
</dbReference>
<gene>
    <name evidence="4" type="ORF">SAMN06264855_12432</name>
</gene>
<evidence type="ECO:0000313" key="4">
    <source>
        <dbReference type="EMBL" id="SNR63221.1"/>
    </source>
</evidence>
<evidence type="ECO:0000256" key="1">
    <source>
        <dbReference type="ARBA" id="ARBA00022801"/>
    </source>
</evidence>